<dbReference type="GO" id="GO:0043531">
    <property type="term" value="F:ADP binding"/>
    <property type="evidence" value="ECO:0007669"/>
    <property type="project" value="InterPro"/>
</dbReference>
<dbReference type="InterPro" id="IPR027417">
    <property type="entry name" value="P-loop_NTPase"/>
</dbReference>
<dbReference type="InterPro" id="IPR056884">
    <property type="entry name" value="NPHP3-like_N"/>
</dbReference>
<evidence type="ECO:0000313" key="5">
    <source>
        <dbReference type="Proteomes" id="UP001239213"/>
    </source>
</evidence>
<dbReference type="SUPFAM" id="SSF52540">
    <property type="entry name" value="P-loop containing nucleoside triphosphate hydrolases"/>
    <property type="match status" value="1"/>
</dbReference>
<proteinExistence type="predicted"/>
<sequence>MFTSNNSVRRLAADGNARVHIGNNVYGSESQCLAELRTTDPRHDKKRIEESKGPLIREVSHWALKSHEYQQWVNNPSVSFLWLTGERGRGKTMLLCEIINEIETSPLATPVYVFCQRSKDGPSSHVGVLRSLFRGLETIQRHQLINCGLARTSIDRSYSSLGPPPHDINLVINQYSSLLSLEMNHTVMAESYKTFVQNAVDQLARSHEYDDFSREIIAEYFLANTEGSLLWVSSVCQKLSHDHVGRAGSTTFTDLRDELERIGQTEWNLLGHRQLLLHQSPNKKHSIFPISMSDVANFVWRSEMERIDHFFERAKGQQTSSSLVLYGTAGSGKTQLAMHYCRKAGESHFFGGVLWIDGASIHTVTKSMLEAAQTIFTADVSQWNAEQTRSAVFRLVATSKRPWVLVLDNFDNPKAYDVESVLPRQESKHFVIITSRSRDTRRLASSVEVTSLQEDEALKLLLGSSAHAKGTNDSAVKVIRRLGCLALAVAQAGAYISDRNMGLEYFLVVYESEQKRIHASVPLNWGYQRRNSTVEHARVDTTLCIATTWELSLDILSGDSDTKMAKTQLLVLSAFFGRNTITENLISTYFLSTNHDGRPQWMNNFTLPDGSFDSYALREAITEMGRLCLLQFYHIELHGASWGFHPVVQDWAMHRSVDDSSQALLAAEIMQYQLGHYQPTWVLTTIDSGTGYSNHTSLRPHVLACHSNCEKLLPREQSLGTSDTAMIALRFAGFFHSDGSYATSMELLQRVIARNVSGSNVHCLALRQLAETLGRQEEWLEASEIQQKVLNQSTEAEGTLDFAFLQAELAYMLQYQASQPEKFPDHADRMNKGLELASSSYATITGLEGEDSVAASASMWLLSAIAYHQKDFETAKRFGQRVVTIREKIFGSQNLSTVEAKENLAVFLAKLGQGAEAATIHEEDRSVLAAAYGPNHPKTLEAERMLARAWRLSKQFEKAIKLGKDILNRALEQYDPQHHDTERAANGLWRTYVAVGDMEEARKIKDTYNLSLSDADNELLRESLALVRERGN</sequence>
<comment type="caution">
    <text evidence="4">The sequence shown here is derived from an EMBL/GenBank/DDBJ whole genome shotgun (WGS) entry which is preliminary data.</text>
</comment>
<dbReference type="EMBL" id="MPDP01000190">
    <property type="protein sequence ID" value="KAK1472481.1"/>
    <property type="molecule type" value="Genomic_DNA"/>
</dbReference>
<evidence type="ECO:0000259" key="2">
    <source>
        <dbReference type="Pfam" id="PF00931"/>
    </source>
</evidence>
<dbReference type="PANTHER" id="PTHR35205">
    <property type="entry name" value="NB-ARC AND TPR DOMAIN PROTEIN"/>
    <property type="match status" value="1"/>
</dbReference>
<evidence type="ECO:0000259" key="3">
    <source>
        <dbReference type="Pfam" id="PF24883"/>
    </source>
</evidence>
<dbReference type="AlphaFoldDB" id="A0AAI9Y0V7"/>
<dbReference type="Gene3D" id="3.40.50.300">
    <property type="entry name" value="P-loop containing nucleotide triphosphate hydrolases"/>
    <property type="match status" value="1"/>
</dbReference>
<feature type="domain" description="NB-ARC" evidence="2">
    <location>
        <begin position="305"/>
        <end position="462"/>
    </location>
</feature>
<evidence type="ECO:0000313" key="4">
    <source>
        <dbReference type="EMBL" id="KAK1472481.1"/>
    </source>
</evidence>
<dbReference type="Proteomes" id="UP001239213">
    <property type="component" value="Unassembled WGS sequence"/>
</dbReference>
<dbReference type="InterPro" id="IPR002182">
    <property type="entry name" value="NB-ARC"/>
</dbReference>
<dbReference type="Pfam" id="PF00931">
    <property type="entry name" value="NB-ARC"/>
    <property type="match status" value="1"/>
</dbReference>
<reference evidence="4" key="1">
    <citation type="submission" date="2016-11" db="EMBL/GenBank/DDBJ databases">
        <title>The genome sequence of Colletotrichum cuscutae.</title>
        <authorList>
            <person name="Baroncelli R."/>
        </authorList>
    </citation>
    <scope>NUCLEOTIDE SEQUENCE</scope>
    <source>
        <strain evidence="4">IMI 304802</strain>
    </source>
</reference>
<dbReference type="InterPro" id="IPR011990">
    <property type="entry name" value="TPR-like_helical_dom_sf"/>
</dbReference>
<dbReference type="PANTHER" id="PTHR35205:SF1">
    <property type="entry name" value="ZU5 DOMAIN-CONTAINING PROTEIN"/>
    <property type="match status" value="1"/>
</dbReference>
<organism evidence="4 5">
    <name type="scientific">Colletotrichum cuscutae</name>
    <dbReference type="NCBI Taxonomy" id="1209917"/>
    <lineage>
        <taxon>Eukaryota</taxon>
        <taxon>Fungi</taxon>
        <taxon>Dikarya</taxon>
        <taxon>Ascomycota</taxon>
        <taxon>Pezizomycotina</taxon>
        <taxon>Sordariomycetes</taxon>
        <taxon>Hypocreomycetidae</taxon>
        <taxon>Glomerellales</taxon>
        <taxon>Glomerellaceae</taxon>
        <taxon>Colletotrichum</taxon>
        <taxon>Colletotrichum acutatum species complex</taxon>
    </lineage>
</organism>
<evidence type="ECO:0008006" key="6">
    <source>
        <dbReference type="Google" id="ProtNLM"/>
    </source>
</evidence>
<dbReference type="Pfam" id="PF13424">
    <property type="entry name" value="TPR_12"/>
    <property type="match status" value="1"/>
</dbReference>
<protein>
    <recommendedName>
        <fullName evidence="6">AAA+ ATPase domain-containing protein</fullName>
    </recommendedName>
</protein>
<dbReference type="SUPFAM" id="SSF48452">
    <property type="entry name" value="TPR-like"/>
    <property type="match status" value="1"/>
</dbReference>
<name>A0AAI9Y0V7_9PEZI</name>
<dbReference type="Gene3D" id="1.25.40.10">
    <property type="entry name" value="Tetratricopeptide repeat domain"/>
    <property type="match status" value="1"/>
</dbReference>
<keyword evidence="5" id="KW-1185">Reference proteome</keyword>
<accession>A0AAI9Y0V7</accession>
<keyword evidence="1" id="KW-0677">Repeat</keyword>
<feature type="domain" description="Nephrocystin 3-like N-terminal" evidence="3">
    <location>
        <begin position="61"/>
        <end position="139"/>
    </location>
</feature>
<dbReference type="Pfam" id="PF24883">
    <property type="entry name" value="NPHP3_N"/>
    <property type="match status" value="1"/>
</dbReference>
<evidence type="ECO:0000256" key="1">
    <source>
        <dbReference type="ARBA" id="ARBA00022737"/>
    </source>
</evidence>
<gene>
    <name evidence="4" type="ORF">CCUS01_05866</name>
</gene>